<dbReference type="RefSeq" id="WP_378305028.1">
    <property type="nucleotide sequence ID" value="NZ_JBHTJA010000099.1"/>
</dbReference>
<evidence type="ECO:0000313" key="8">
    <source>
        <dbReference type="Proteomes" id="UP001596972"/>
    </source>
</evidence>
<evidence type="ECO:0000256" key="5">
    <source>
        <dbReference type="ARBA" id="ARBA00023002"/>
    </source>
</evidence>
<evidence type="ECO:0000259" key="6">
    <source>
        <dbReference type="Pfam" id="PF07992"/>
    </source>
</evidence>
<dbReference type="InterPro" id="IPR023753">
    <property type="entry name" value="FAD/NAD-binding_dom"/>
</dbReference>
<dbReference type="EC" id="1.6.5.-" evidence="7"/>
<keyword evidence="3" id="KW-0285">Flavoprotein</keyword>
<accession>A0ABW3EX00</accession>
<keyword evidence="5 7" id="KW-0560">Oxidoreductase</keyword>
<dbReference type="PRINTS" id="PR00368">
    <property type="entry name" value="FADPNR"/>
</dbReference>
<evidence type="ECO:0000256" key="3">
    <source>
        <dbReference type="ARBA" id="ARBA00022630"/>
    </source>
</evidence>
<gene>
    <name evidence="7" type="ORF">ACFQ11_30750</name>
</gene>
<sequence>MTHRIVVLGAGYAGLGAAKRAAGTAGRDARVTLVNASDRFVERVRLHQVATGQATADLPLAGLLDGTGVELVRARATGIDADARTVRLDGAADLGYDTLVYALGSTADLDAVPGAREHALAIAREADAALLRDRLPGLESVAVVGGGLTGIETAAELAEARPGLRVELVTAGPLGEGLGSRARRHVHRTFARMGVTVHENERVANVAADGLLLESGRDLPADAFVWAAGFRVPSLAADAGLDVDGRGRVRVDGTLRARSHPEVIAVGDVAVLPVRGRAARMSCQIGLPMGLHGGAAAGALARGREPRPVKLRYVSQCVSLGRRDGVVQFTRADDTPIEPAVLTGRAAARVKEAIVRGTVFAMRRPNVAAAF</sequence>
<dbReference type="PRINTS" id="PR00469">
    <property type="entry name" value="PNDRDTASEII"/>
</dbReference>
<dbReference type="Proteomes" id="UP001596972">
    <property type="component" value="Unassembled WGS sequence"/>
</dbReference>
<protein>
    <submittedName>
        <fullName evidence="7">NAD(P)/FAD-dependent oxidoreductase</fullName>
        <ecNumber evidence="7">1.6.5.-</ecNumber>
    </submittedName>
</protein>
<dbReference type="PANTHER" id="PTHR42913">
    <property type="entry name" value="APOPTOSIS-INDUCING FACTOR 1"/>
    <property type="match status" value="1"/>
</dbReference>
<feature type="domain" description="FAD/NAD(P)-binding" evidence="6">
    <location>
        <begin position="4"/>
        <end position="275"/>
    </location>
</feature>
<dbReference type="PANTHER" id="PTHR42913:SF3">
    <property type="entry name" value="64 KDA MITOCHONDRIAL NADH DEHYDROGENASE (EUROFUNG)"/>
    <property type="match status" value="1"/>
</dbReference>
<reference evidence="8" key="1">
    <citation type="journal article" date="2019" name="Int. J. Syst. Evol. Microbiol.">
        <title>The Global Catalogue of Microorganisms (GCM) 10K type strain sequencing project: providing services to taxonomists for standard genome sequencing and annotation.</title>
        <authorList>
            <consortium name="The Broad Institute Genomics Platform"/>
            <consortium name="The Broad Institute Genome Sequencing Center for Infectious Disease"/>
            <person name="Wu L."/>
            <person name="Ma J."/>
        </authorList>
    </citation>
    <scope>NUCLEOTIDE SEQUENCE [LARGE SCALE GENOMIC DNA]</scope>
    <source>
        <strain evidence="8">JCM 31202</strain>
    </source>
</reference>
<dbReference type="InterPro" id="IPR036188">
    <property type="entry name" value="FAD/NAD-bd_sf"/>
</dbReference>
<organism evidence="7 8">
    <name type="scientific">Actinomadura sediminis</name>
    <dbReference type="NCBI Taxonomy" id="1038904"/>
    <lineage>
        <taxon>Bacteria</taxon>
        <taxon>Bacillati</taxon>
        <taxon>Actinomycetota</taxon>
        <taxon>Actinomycetes</taxon>
        <taxon>Streptosporangiales</taxon>
        <taxon>Thermomonosporaceae</taxon>
        <taxon>Actinomadura</taxon>
    </lineage>
</organism>
<proteinExistence type="inferred from homology"/>
<evidence type="ECO:0000256" key="4">
    <source>
        <dbReference type="ARBA" id="ARBA00022827"/>
    </source>
</evidence>
<dbReference type="GO" id="GO:0016491">
    <property type="term" value="F:oxidoreductase activity"/>
    <property type="evidence" value="ECO:0007669"/>
    <property type="project" value="UniProtKB-KW"/>
</dbReference>
<dbReference type="InterPro" id="IPR051169">
    <property type="entry name" value="NADH-Q_oxidoreductase"/>
</dbReference>
<comment type="caution">
    <text evidence="7">The sequence shown here is derived from an EMBL/GenBank/DDBJ whole genome shotgun (WGS) entry which is preliminary data.</text>
</comment>
<evidence type="ECO:0000256" key="1">
    <source>
        <dbReference type="ARBA" id="ARBA00001974"/>
    </source>
</evidence>
<keyword evidence="4" id="KW-0274">FAD</keyword>
<keyword evidence="8" id="KW-1185">Reference proteome</keyword>
<evidence type="ECO:0000256" key="2">
    <source>
        <dbReference type="ARBA" id="ARBA00005272"/>
    </source>
</evidence>
<dbReference type="Gene3D" id="3.50.50.100">
    <property type="match status" value="1"/>
</dbReference>
<evidence type="ECO:0000313" key="7">
    <source>
        <dbReference type="EMBL" id="MFD0904796.1"/>
    </source>
</evidence>
<dbReference type="EMBL" id="JBHTJA010000099">
    <property type="protein sequence ID" value="MFD0904796.1"/>
    <property type="molecule type" value="Genomic_DNA"/>
</dbReference>
<name>A0ABW3EX00_9ACTN</name>
<dbReference type="SUPFAM" id="SSF51905">
    <property type="entry name" value="FAD/NAD(P)-binding domain"/>
    <property type="match status" value="1"/>
</dbReference>
<dbReference type="Pfam" id="PF07992">
    <property type="entry name" value="Pyr_redox_2"/>
    <property type="match status" value="1"/>
</dbReference>
<comment type="cofactor">
    <cofactor evidence="1">
        <name>FAD</name>
        <dbReference type="ChEBI" id="CHEBI:57692"/>
    </cofactor>
</comment>
<comment type="similarity">
    <text evidence="2">Belongs to the NADH dehydrogenase family.</text>
</comment>